<feature type="transmembrane region" description="Helical" evidence="1">
    <location>
        <begin position="7"/>
        <end position="37"/>
    </location>
</feature>
<keyword evidence="1" id="KW-0812">Transmembrane</keyword>
<dbReference type="Proteomes" id="UP000011758">
    <property type="component" value="Unassembled WGS sequence"/>
</dbReference>
<evidence type="ECO:0000313" key="3">
    <source>
        <dbReference type="Proteomes" id="UP000011758"/>
    </source>
</evidence>
<evidence type="ECO:0000256" key="1">
    <source>
        <dbReference type="SAM" id="Phobius"/>
    </source>
</evidence>
<protein>
    <recommendedName>
        <fullName evidence="4">DUF969 domain-containing protein</fullName>
    </recommendedName>
</protein>
<reference evidence="2 3" key="1">
    <citation type="submission" date="2013-02" db="EMBL/GenBank/DDBJ databases">
        <title>The Genome Sequence of Lactobacillus catenaformis F0143.</title>
        <authorList>
            <consortium name="The Broad Institute Genome Sequencing Platform"/>
            <person name="Earl A."/>
            <person name="Ward D."/>
            <person name="Feldgarden M."/>
            <person name="Gevers D."/>
            <person name="Izard J."/>
            <person name="Blanton J.M."/>
            <person name="Mathney J."/>
            <person name="Dewhirst F.E."/>
            <person name="Young S.K."/>
            <person name="Zeng Q."/>
            <person name="Gargeya S."/>
            <person name="Fitzgerald M."/>
            <person name="Haas B."/>
            <person name="Abouelleil A."/>
            <person name="Alvarado L."/>
            <person name="Arachchi H.M."/>
            <person name="Berlin A."/>
            <person name="Chapman S.B."/>
            <person name="Gearin G."/>
            <person name="Goldberg J."/>
            <person name="Griggs A."/>
            <person name="Gujja S."/>
            <person name="Hansen M."/>
            <person name="Heiman D."/>
            <person name="Howarth C."/>
            <person name="Larimer J."/>
            <person name="Lui A."/>
            <person name="MacDonald P.J.P."/>
            <person name="McCowen C."/>
            <person name="Montmayeur A."/>
            <person name="Murphy C."/>
            <person name="Neiman D."/>
            <person name="Pearson M."/>
            <person name="Priest M."/>
            <person name="Roberts A."/>
            <person name="Saif S."/>
            <person name="Shea T."/>
            <person name="Sisk P."/>
            <person name="Stolte C."/>
            <person name="Sykes S."/>
            <person name="Wortman J."/>
            <person name="Nusbaum C."/>
            <person name="Birren B."/>
        </authorList>
    </citation>
    <scope>NUCLEOTIDE SEQUENCE [LARGE SCALE GENOMIC DNA]</scope>
    <source>
        <strain evidence="2 3">OT 569</strain>
    </source>
</reference>
<name>M2Q497_9FIRM</name>
<dbReference type="eggNOG" id="COG3819">
    <property type="taxonomic scope" value="Bacteria"/>
</dbReference>
<dbReference type="STRING" id="999415.HMPREF9943_00624"/>
<dbReference type="Pfam" id="PF06149">
    <property type="entry name" value="DUF969"/>
    <property type="match status" value="1"/>
</dbReference>
<dbReference type="PATRIC" id="fig|999415.3.peg.622"/>
<dbReference type="OrthoDB" id="80065at2"/>
<dbReference type="AlphaFoldDB" id="M2Q497"/>
<feature type="transmembrane region" description="Helical" evidence="1">
    <location>
        <begin position="88"/>
        <end position="107"/>
    </location>
</feature>
<accession>M2Q497</accession>
<dbReference type="InterPro" id="IPR010374">
    <property type="entry name" value="DUF969"/>
</dbReference>
<dbReference type="BioCyc" id="ECAT999415-HMP:GTTI-645-MONOMER"/>
<comment type="caution">
    <text evidence="2">The sequence shown here is derived from an EMBL/GenBank/DDBJ whole genome shotgun (WGS) entry which is preliminary data.</text>
</comment>
<keyword evidence="3" id="KW-1185">Reference proteome</keyword>
<keyword evidence="1" id="KW-1133">Transmembrane helix</keyword>
<feature type="transmembrane region" description="Helical" evidence="1">
    <location>
        <begin position="194"/>
        <end position="216"/>
    </location>
</feature>
<gene>
    <name evidence="2" type="ORF">HMPREF9943_00624</name>
</gene>
<proteinExistence type="predicted"/>
<organism evidence="2 3">
    <name type="scientific">Eggerthia catenaformis OT 569 = DSM 20559</name>
    <dbReference type="NCBI Taxonomy" id="999415"/>
    <lineage>
        <taxon>Bacteria</taxon>
        <taxon>Bacillati</taxon>
        <taxon>Bacillota</taxon>
        <taxon>Erysipelotrichia</taxon>
        <taxon>Erysipelotrichales</taxon>
        <taxon>Coprobacillaceae</taxon>
        <taxon>Eggerthia</taxon>
    </lineage>
</organism>
<evidence type="ECO:0008006" key="4">
    <source>
        <dbReference type="Google" id="ProtNLM"/>
    </source>
</evidence>
<keyword evidence="1" id="KW-0472">Membrane</keyword>
<feature type="transmembrane region" description="Helical" evidence="1">
    <location>
        <begin position="57"/>
        <end position="76"/>
    </location>
</feature>
<sequence>MGEYIKLIGILIIVLGFALKLDVLAVVICAAVVTGLISGMDIATILTTLGQAFVSQRLMSIFLIMFPVIAILERYGLKERAAYLIGKLKNASAGVVLTLYTVIRFIASAFNVRLGGHIQFIRPLILPMSLAASENKKGDKLNEEELEQLKGINGAIENYANFYGQNCFPAASGVVLIQGTLVSLGYTKVTLQSIAASSFAIFFVALILTIGQIALIDRKLKKGAKK</sequence>
<dbReference type="EMBL" id="AGEJ01000011">
    <property type="protein sequence ID" value="EMD17061.1"/>
    <property type="molecule type" value="Genomic_DNA"/>
</dbReference>
<evidence type="ECO:0000313" key="2">
    <source>
        <dbReference type="EMBL" id="EMD17061.1"/>
    </source>
</evidence>
<dbReference type="RefSeq" id="WP_004801942.1">
    <property type="nucleotide sequence ID" value="NZ_AUGJ01000003.1"/>
</dbReference>